<keyword evidence="12" id="KW-1185">Reference proteome</keyword>
<keyword evidence="3" id="KW-0808">Transferase</keyword>
<dbReference type="GO" id="GO:0004674">
    <property type="term" value="F:protein serine/threonine kinase activity"/>
    <property type="evidence" value="ECO:0007669"/>
    <property type="project" value="UniProtKB-KW"/>
</dbReference>
<reference evidence="11" key="1">
    <citation type="submission" date="2020-07" db="EMBL/GenBank/DDBJ databases">
        <title>Ethylene signaling mediates host invasion by parasitic plants.</title>
        <authorList>
            <person name="Yoshida S."/>
        </authorList>
    </citation>
    <scope>NUCLEOTIDE SEQUENCE</scope>
    <source>
        <strain evidence="11">Okayama</strain>
    </source>
</reference>
<sequence>MTGLGAAVGNERCQKKMKAVKRKVGKYELGRTVGEGTFAKVKFAQNTETGDSVAIKVLAKSTILKHKMVDQARVAHRNKQQSYQLSNS</sequence>
<evidence type="ECO:0000313" key="12">
    <source>
        <dbReference type="Proteomes" id="UP000653305"/>
    </source>
</evidence>
<dbReference type="EC" id="2.7.11.1" evidence="1"/>
<dbReference type="AlphaFoldDB" id="A0A830DFW2"/>
<keyword evidence="5 11" id="KW-0418">Kinase</keyword>
<evidence type="ECO:0000256" key="5">
    <source>
        <dbReference type="ARBA" id="ARBA00022777"/>
    </source>
</evidence>
<evidence type="ECO:0000313" key="11">
    <source>
        <dbReference type="EMBL" id="GFQ05736.1"/>
    </source>
</evidence>
<organism evidence="11 12">
    <name type="scientific">Phtheirospermum japonicum</name>
    <dbReference type="NCBI Taxonomy" id="374723"/>
    <lineage>
        <taxon>Eukaryota</taxon>
        <taxon>Viridiplantae</taxon>
        <taxon>Streptophyta</taxon>
        <taxon>Embryophyta</taxon>
        <taxon>Tracheophyta</taxon>
        <taxon>Spermatophyta</taxon>
        <taxon>Magnoliopsida</taxon>
        <taxon>eudicotyledons</taxon>
        <taxon>Gunneridae</taxon>
        <taxon>Pentapetalae</taxon>
        <taxon>asterids</taxon>
        <taxon>lamiids</taxon>
        <taxon>Lamiales</taxon>
        <taxon>Orobanchaceae</taxon>
        <taxon>Orobanchaceae incertae sedis</taxon>
        <taxon>Phtheirospermum</taxon>
    </lineage>
</organism>
<evidence type="ECO:0000256" key="1">
    <source>
        <dbReference type="ARBA" id="ARBA00012513"/>
    </source>
</evidence>
<dbReference type="GO" id="GO:0005524">
    <property type="term" value="F:ATP binding"/>
    <property type="evidence" value="ECO:0007669"/>
    <property type="project" value="UniProtKB-UniRule"/>
</dbReference>
<dbReference type="InterPro" id="IPR000719">
    <property type="entry name" value="Prot_kinase_dom"/>
</dbReference>
<proteinExistence type="predicted"/>
<evidence type="ECO:0000256" key="9">
    <source>
        <dbReference type="PROSITE-ProRule" id="PRU10141"/>
    </source>
</evidence>
<comment type="catalytic activity">
    <reaction evidence="8">
        <text>L-seryl-[protein] + ATP = O-phospho-L-seryl-[protein] + ADP + H(+)</text>
        <dbReference type="Rhea" id="RHEA:17989"/>
        <dbReference type="Rhea" id="RHEA-COMP:9863"/>
        <dbReference type="Rhea" id="RHEA-COMP:11604"/>
        <dbReference type="ChEBI" id="CHEBI:15378"/>
        <dbReference type="ChEBI" id="CHEBI:29999"/>
        <dbReference type="ChEBI" id="CHEBI:30616"/>
        <dbReference type="ChEBI" id="CHEBI:83421"/>
        <dbReference type="ChEBI" id="CHEBI:456216"/>
        <dbReference type="EC" id="2.7.11.1"/>
    </reaction>
</comment>
<evidence type="ECO:0000256" key="3">
    <source>
        <dbReference type="ARBA" id="ARBA00022679"/>
    </source>
</evidence>
<evidence type="ECO:0000259" key="10">
    <source>
        <dbReference type="PROSITE" id="PS50011"/>
    </source>
</evidence>
<evidence type="ECO:0000256" key="4">
    <source>
        <dbReference type="ARBA" id="ARBA00022741"/>
    </source>
</evidence>
<evidence type="ECO:0000256" key="6">
    <source>
        <dbReference type="ARBA" id="ARBA00022840"/>
    </source>
</evidence>
<feature type="domain" description="Protein kinase" evidence="10">
    <location>
        <begin position="27"/>
        <end position="88"/>
    </location>
</feature>
<comment type="catalytic activity">
    <reaction evidence="7">
        <text>L-threonyl-[protein] + ATP = O-phospho-L-threonyl-[protein] + ADP + H(+)</text>
        <dbReference type="Rhea" id="RHEA:46608"/>
        <dbReference type="Rhea" id="RHEA-COMP:11060"/>
        <dbReference type="Rhea" id="RHEA-COMP:11605"/>
        <dbReference type="ChEBI" id="CHEBI:15378"/>
        <dbReference type="ChEBI" id="CHEBI:30013"/>
        <dbReference type="ChEBI" id="CHEBI:30616"/>
        <dbReference type="ChEBI" id="CHEBI:61977"/>
        <dbReference type="ChEBI" id="CHEBI:456216"/>
        <dbReference type="EC" id="2.7.11.1"/>
    </reaction>
</comment>
<accession>A0A830DFW2</accession>
<feature type="binding site" evidence="9">
    <location>
        <position position="65"/>
    </location>
    <ligand>
        <name>ATP</name>
        <dbReference type="ChEBI" id="CHEBI:30616"/>
    </ligand>
</feature>
<keyword evidence="4 9" id="KW-0547">Nucleotide-binding</keyword>
<protein>
    <recommendedName>
        <fullName evidence="1">non-specific serine/threonine protein kinase</fullName>
        <ecNumber evidence="1">2.7.11.1</ecNumber>
    </recommendedName>
</protein>
<comment type="caution">
    <text evidence="11">The sequence shown here is derived from an EMBL/GenBank/DDBJ whole genome shotgun (WGS) entry which is preliminary data.</text>
</comment>
<dbReference type="InterPro" id="IPR017441">
    <property type="entry name" value="Protein_kinase_ATP_BS"/>
</dbReference>
<name>A0A830DFW2_9LAMI</name>
<dbReference type="PANTHER" id="PTHR43895:SF32">
    <property type="entry name" value="SERINE_THREONINE-PROTEIN KINASE CHK1"/>
    <property type="match status" value="1"/>
</dbReference>
<evidence type="ECO:0000256" key="7">
    <source>
        <dbReference type="ARBA" id="ARBA00047899"/>
    </source>
</evidence>
<dbReference type="GO" id="GO:0007165">
    <property type="term" value="P:signal transduction"/>
    <property type="evidence" value="ECO:0007669"/>
    <property type="project" value="TreeGrafter"/>
</dbReference>
<evidence type="ECO:0000256" key="8">
    <source>
        <dbReference type="ARBA" id="ARBA00048679"/>
    </source>
</evidence>
<dbReference type="OrthoDB" id="1595149at2759"/>
<dbReference type="PROSITE" id="PS00107">
    <property type="entry name" value="PROTEIN_KINASE_ATP"/>
    <property type="match status" value="1"/>
</dbReference>
<keyword evidence="2" id="KW-0723">Serine/threonine-protein kinase</keyword>
<dbReference type="Proteomes" id="UP000653305">
    <property type="component" value="Unassembled WGS sequence"/>
</dbReference>
<dbReference type="Gene3D" id="3.30.200.20">
    <property type="entry name" value="Phosphorylase Kinase, domain 1"/>
    <property type="match status" value="1"/>
</dbReference>
<dbReference type="InterPro" id="IPR011009">
    <property type="entry name" value="Kinase-like_dom_sf"/>
</dbReference>
<dbReference type="PROSITE" id="PS50011">
    <property type="entry name" value="PROTEIN_KINASE_DOM"/>
    <property type="match status" value="1"/>
</dbReference>
<evidence type="ECO:0000256" key="2">
    <source>
        <dbReference type="ARBA" id="ARBA00022527"/>
    </source>
</evidence>
<dbReference type="SUPFAM" id="SSF56112">
    <property type="entry name" value="Protein kinase-like (PK-like)"/>
    <property type="match status" value="1"/>
</dbReference>
<gene>
    <name evidence="11" type="ORF">PHJA_002717700</name>
</gene>
<keyword evidence="6 9" id="KW-0067">ATP-binding</keyword>
<dbReference type="PANTHER" id="PTHR43895">
    <property type="entry name" value="CALCIUM/CALMODULIN-DEPENDENT PROTEIN KINASE KINASE-RELATED"/>
    <property type="match status" value="1"/>
</dbReference>
<dbReference type="EMBL" id="BMAC01001114">
    <property type="protein sequence ID" value="GFQ05736.1"/>
    <property type="molecule type" value="Genomic_DNA"/>
</dbReference>